<comment type="similarity">
    <text evidence="2">Belongs to the EamA transporter family.</text>
</comment>
<keyword evidence="3 6" id="KW-0812">Transmembrane</keyword>
<feature type="transmembrane region" description="Helical" evidence="6">
    <location>
        <begin position="242"/>
        <end position="261"/>
    </location>
</feature>
<evidence type="ECO:0000259" key="7">
    <source>
        <dbReference type="Pfam" id="PF00892"/>
    </source>
</evidence>
<protein>
    <submittedName>
        <fullName evidence="8">Peptide ABC transporter permease</fullName>
    </submittedName>
</protein>
<keyword evidence="5 6" id="KW-0472">Membrane</keyword>
<evidence type="ECO:0000313" key="8">
    <source>
        <dbReference type="EMBL" id="GGA16564.1"/>
    </source>
</evidence>
<feature type="transmembrane region" description="Helical" evidence="6">
    <location>
        <begin position="119"/>
        <end position="140"/>
    </location>
</feature>
<evidence type="ECO:0000256" key="1">
    <source>
        <dbReference type="ARBA" id="ARBA00004141"/>
    </source>
</evidence>
<comment type="caution">
    <text evidence="8">The sequence shown here is derived from an EMBL/GenBank/DDBJ whole genome shotgun (WGS) entry which is preliminary data.</text>
</comment>
<dbReference type="PANTHER" id="PTHR32322:SF2">
    <property type="entry name" value="EAMA DOMAIN-CONTAINING PROTEIN"/>
    <property type="match status" value="1"/>
</dbReference>
<feature type="domain" description="EamA" evidence="7">
    <location>
        <begin position="147"/>
        <end position="279"/>
    </location>
</feature>
<feature type="transmembrane region" description="Helical" evidence="6">
    <location>
        <begin position="202"/>
        <end position="230"/>
    </location>
</feature>
<dbReference type="InterPro" id="IPR000620">
    <property type="entry name" value="EamA_dom"/>
</dbReference>
<organism evidence="8 9">
    <name type="scientific">Neptunicoccus cionae</name>
    <dbReference type="NCBI Taxonomy" id="2035344"/>
    <lineage>
        <taxon>Bacteria</taxon>
        <taxon>Pseudomonadati</taxon>
        <taxon>Pseudomonadota</taxon>
        <taxon>Alphaproteobacteria</taxon>
        <taxon>Rhodobacterales</taxon>
        <taxon>Paracoccaceae</taxon>
        <taxon>Neptunicoccus</taxon>
    </lineage>
</organism>
<proteinExistence type="inferred from homology"/>
<gene>
    <name evidence="8" type="ORF">GCM10011498_16320</name>
</gene>
<dbReference type="SUPFAM" id="SSF103481">
    <property type="entry name" value="Multidrug resistance efflux transporter EmrE"/>
    <property type="match status" value="2"/>
</dbReference>
<reference evidence="8" key="1">
    <citation type="journal article" date="2014" name="Int. J. Syst. Evol. Microbiol.">
        <title>Complete genome sequence of Corynebacterium casei LMG S-19264T (=DSM 44701T), isolated from a smear-ripened cheese.</title>
        <authorList>
            <consortium name="US DOE Joint Genome Institute (JGI-PGF)"/>
            <person name="Walter F."/>
            <person name="Albersmeier A."/>
            <person name="Kalinowski J."/>
            <person name="Ruckert C."/>
        </authorList>
    </citation>
    <scope>NUCLEOTIDE SEQUENCE</scope>
    <source>
        <strain evidence="8">CGMCC 1.15880</strain>
    </source>
</reference>
<keyword evidence="9" id="KW-1185">Reference proteome</keyword>
<keyword evidence="4 6" id="KW-1133">Transmembrane helix</keyword>
<dbReference type="EMBL" id="BMKA01000002">
    <property type="protein sequence ID" value="GGA16564.1"/>
    <property type="molecule type" value="Genomic_DNA"/>
</dbReference>
<dbReference type="InterPro" id="IPR037185">
    <property type="entry name" value="EmrE-like"/>
</dbReference>
<reference evidence="8" key="2">
    <citation type="submission" date="2020-09" db="EMBL/GenBank/DDBJ databases">
        <authorList>
            <person name="Sun Q."/>
            <person name="Zhou Y."/>
        </authorList>
    </citation>
    <scope>NUCLEOTIDE SEQUENCE</scope>
    <source>
        <strain evidence="8">CGMCC 1.15880</strain>
    </source>
</reference>
<name>A0A916QVL6_9RHOB</name>
<feature type="transmembrane region" description="Helical" evidence="6">
    <location>
        <begin position="175"/>
        <end position="196"/>
    </location>
</feature>
<feature type="transmembrane region" description="Helical" evidence="6">
    <location>
        <begin position="33"/>
        <end position="53"/>
    </location>
</feature>
<evidence type="ECO:0000313" key="9">
    <source>
        <dbReference type="Proteomes" id="UP000628017"/>
    </source>
</evidence>
<feature type="transmembrane region" description="Helical" evidence="6">
    <location>
        <begin position="92"/>
        <end position="112"/>
    </location>
</feature>
<dbReference type="Proteomes" id="UP000628017">
    <property type="component" value="Unassembled WGS sequence"/>
</dbReference>
<dbReference type="AlphaFoldDB" id="A0A916QVL6"/>
<feature type="transmembrane region" description="Helical" evidence="6">
    <location>
        <begin position="146"/>
        <end position="166"/>
    </location>
</feature>
<feature type="transmembrane region" description="Helical" evidence="6">
    <location>
        <begin position="65"/>
        <end position="86"/>
    </location>
</feature>
<comment type="subcellular location">
    <subcellularLocation>
        <location evidence="1">Membrane</location>
        <topology evidence="1">Multi-pass membrane protein</topology>
    </subcellularLocation>
</comment>
<feature type="domain" description="EamA" evidence="7">
    <location>
        <begin position="4"/>
        <end position="136"/>
    </location>
</feature>
<accession>A0A916QVL6</accession>
<evidence type="ECO:0000256" key="4">
    <source>
        <dbReference type="ARBA" id="ARBA00022989"/>
    </source>
</evidence>
<dbReference type="RefSeq" id="WP_188673189.1">
    <property type="nucleotide sequence ID" value="NZ_BMKA01000002.1"/>
</dbReference>
<evidence type="ECO:0000256" key="3">
    <source>
        <dbReference type="ARBA" id="ARBA00022692"/>
    </source>
</evidence>
<sequence>MDIKAIVMGLVFALIWSSAFTSARIIVLQAPPLTISALRFLIAGLLCMGIAYLMGQRIRFDRKNWGAVAIFGICQNALYLGLFFMAMQQIEASLASIIASAVPLIVGLVSALQGERVGWLGWTGLCTGFAGVALIMGARLSGGVDLLGILLCLIGVTALAIATLAVRSTSSKGNVLMVVGVQMMIGSAALAFPALLLEEHSFVWTGSLVGAFAYTVIMPGIVATMIWFMLVERIGATRASTFHFLNPFFGVLIAALILNETLSRTDVIGVVIVMAGILAVQSSRAVARPPR</sequence>
<dbReference type="InterPro" id="IPR050638">
    <property type="entry name" value="AA-Vitamin_Transporters"/>
</dbReference>
<evidence type="ECO:0000256" key="6">
    <source>
        <dbReference type="SAM" id="Phobius"/>
    </source>
</evidence>
<dbReference type="PANTHER" id="PTHR32322">
    <property type="entry name" value="INNER MEMBRANE TRANSPORTER"/>
    <property type="match status" value="1"/>
</dbReference>
<evidence type="ECO:0000256" key="5">
    <source>
        <dbReference type="ARBA" id="ARBA00023136"/>
    </source>
</evidence>
<feature type="transmembrane region" description="Helical" evidence="6">
    <location>
        <begin position="267"/>
        <end position="287"/>
    </location>
</feature>
<dbReference type="Pfam" id="PF00892">
    <property type="entry name" value="EamA"/>
    <property type="match status" value="2"/>
</dbReference>
<evidence type="ECO:0000256" key="2">
    <source>
        <dbReference type="ARBA" id="ARBA00007362"/>
    </source>
</evidence>
<dbReference type="GO" id="GO:0016020">
    <property type="term" value="C:membrane"/>
    <property type="evidence" value="ECO:0007669"/>
    <property type="project" value="UniProtKB-SubCell"/>
</dbReference>